<dbReference type="EMBL" id="NBNE01001246">
    <property type="protein sequence ID" value="OWZ14849.1"/>
    <property type="molecule type" value="Genomic_DNA"/>
</dbReference>
<name>A0A225WCJ3_9STRA</name>
<reference evidence="2" key="1">
    <citation type="submission" date="2017-03" db="EMBL/GenBank/DDBJ databases">
        <title>Phytopthora megakarya and P. palmivora, two closely related causual agents of cacao black pod achieved similar genome size and gene model numbers by different mechanisms.</title>
        <authorList>
            <person name="Ali S."/>
            <person name="Shao J."/>
            <person name="Larry D.J."/>
            <person name="Kronmiller B."/>
            <person name="Shen D."/>
            <person name="Strem M.D."/>
            <person name="Melnick R.L."/>
            <person name="Guiltinan M.J."/>
            <person name="Tyler B.M."/>
            <person name="Meinhardt L.W."/>
            <person name="Bailey B.A."/>
        </authorList>
    </citation>
    <scope>NUCLEOTIDE SEQUENCE [LARGE SCALE GENOMIC DNA]</scope>
    <source>
        <strain evidence="2">zdho120</strain>
    </source>
</reference>
<evidence type="ECO:0000313" key="1">
    <source>
        <dbReference type="EMBL" id="OWZ14849.1"/>
    </source>
</evidence>
<gene>
    <name evidence="1" type="ORF">PHMEG_00011596</name>
</gene>
<accession>A0A225WCJ3</accession>
<dbReference type="Proteomes" id="UP000198211">
    <property type="component" value="Unassembled WGS sequence"/>
</dbReference>
<proteinExistence type="predicted"/>
<protein>
    <submittedName>
        <fullName evidence="1">Uncharacterized protein</fullName>
    </submittedName>
</protein>
<keyword evidence="2" id="KW-1185">Reference proteome</keyword>
<dbReference type="AlphaFoldDB" id="A0A225WCJ3"/>
<evidence type="ECO:0000313" key="2">
    <source>
        <dbReference type="Proteomes" id="UP000198211"/>
    </source>
</evidence>
<comment type="caution">
    <text evidence="1">The sequence shown here is derived from an EMBL/GenBank/DDBJ whole genome shotgun (WGS) entry which is preliminary data.</text>
</comment>
<organism evidence="1 2">
    <name type="scientific">Phytophthora megakarya</name>
    <dbReference type="NCBI Taxonomy" id="4795"/>
    <lineage>
        <taxon>Eukaryota</taxon>
        <taxon>Sar</taxon>
        <taxon>Stramenopiles</taxon>
        <taxon>Oomycota</taxon>
        <taxon>Peronosporomycetes</taxon>
        <taxon>Peronosporales</taxon>
        <taxon>Peronosporaceae</taxon>
        <taxon>Phytophthora</taxon>
    </lineage>
</organism>
<sequence>MKVDPFRSMIIEGMSINVPLSTSNLIKSREYVFVEETDILNFTNGEHIDHHFLQSAGLPESLSAASHNWVGTPINSFSQEAAQKMTFGSKLSAMPWKASLVDFVVYLSAIHAKIFSYSDLLRGVVNIDPTKIDC</sequence>